<sequence>MPTIISVASGKGGVGKSSLAVNMSIRLQDGHGPTLLVDSDLLMANSHVLLNTRPTADLIDVLEGRCDWRAAVHKLPNGLSLLPGRTAANVLVESDAERLKDLLHTLKTTAHEFAFIIVDVPAGSGTGVMNTVSVADHTMVVLLGQATSFVDAYALIKNAYLEKDVTSFSAIVNMAKSAEQAKTIFDNFERTVSSFLPVKLTYTGYLPKMNEINSSSVHGRSIDHDVMKARIFPRIDSILTALFEKDPPYTEPDPVTLHSPVP</sequence>
<dbReference type="GO" id="GO:0051782">
    <property type="term" value="P:negative regulation of cell division"/>
    <property type="evidence" value="ECO:0007669"/>
    <property type="project" value="TreeGrafter"/>
</dbReference>
<evidence type="ECO:0000259" key="3">
    <source>
        <dbReference type="Pfam" id="PF13614"/>
    </source>
</evidence>
<keyword evidence="5" id="KW-1185">Reference proteome</keyword>
<dbReference type="GO" id="GO:0005524">
    <property type="term" value="F:ATP binding"/>
    <property type="evidence" value="ECO:0007669"/>
    <property type="project" value="UniProtKB-KW"/>
</dbReference>
<dbReference type="PANTHER" id="PTHR43384:SF4">
    <property type="entry name" value="CELLULOSE BIOSYNTHESIS PROTEIN BCSQ-RELATED"/>
    <property type="match status" value="1"/>
</dbReference>
<dbReference type="InterPro" id="IPR050625">
    <property type="entry name" value="ParA/MinD_ATPase"/>
</dbReference>
<dbReference type="InterPro" id="IPR025669">
    <property type="entry name" value="AAA_dom"/>
</dbReference>
<protein>
    <submittedName>
        <fullName evidence="4">Flagellum site-determining protein YlxH</fullName>
    </submittedName>
</protein>
<dbReference type="Proteomes" id="UP000195273">
    <property type="component" value="Chromosome"/>
</dbReference>
<dbReference type="OrthoDB" id="9804460at2"/>
<dbReference type="PANTHER" id="PTHR43384">
    <property type="entry name" value="SEPTUM SITE-DETERMINING PROTEIN MIND HOMOLOG, CHLOROPLASTIC-RELATED"/>
    <property type="match status" value="1"/>
</dbReference>
<dbReference type="InterPro" id="IPR027417">
    <property type="entry name" value="P-loop_NTPase"/>
</dbReference>
<dbReference type="GO" id="GO:0016887">
    <property type="term" value="F:ATP hydrolysis activity"/>
    <property type="evidence" value="ECO:0007669"/>
    <property type="project" value="TreeGrafter"/>
</dbReference>
<reference evidence="4 5" key="1">
    <citation type="submission" date="2017-05" db="EMBL/GenBank/DDBJ databases">
        <title>Genome Sequence of Loktanella vestfoldensis Strain SMR4r Isolated from a Culture of the Diatom Skeletonema marinoi.</title>
        <authorList>
            <person name="Topel M."/>
            <person name="Pinder M.I.M."/>
            <person name="Johansson O.N."/>
            <person name="Kourtchenko O."/>
            <person name="Godhe A."/>
            <person name="Clarke A.K."/>
        </authorList>
    </citation>
    <scope>NUCLEOTIDE SEQUENCE [LARGE SCALE GENOMIC DNA]</scope>
    <source>
        <strain evidence="4 5">SMR4r</strain>
    </source>
</reference>
<accession>A0A1Y0EGH6</accession>
<dbReference type="EMBL" id="CP021431">
    <property type="protein sequence ID" value="ARU02737.1"/>
    <property type="molecule type" value="Genomic_DNA"/>
</dbReference>
<dbReference type="RefSeq" id="WP_087211234.1">
    <property type="nucleotide sequence ID" value="NZ_CP021431.1"/>
</dbReference>
<dbReference type="GO" id="GO:0005829">
    <property type="term" value="C:cytosol"/>
    <property type="evidence" value="ECO:0007669"/>
    <property type="project" value="TreeGrafter"/>
</dbReference>
<evidence type="ECO:0000313" key="5">
    <source>
        <dbReference type="Proteomes" id="UP000195273"/>
    </source>
</evidence>
<evidence type="ECO:0000256" key="1">
    <source>
        <dbReference type="ARBA" id="ARBA00022741"/>
    </source>
</evidence>
<evidence type="ECO:0000313" key="4">
    <source>
        <dbReference type="EMBL" id="ARU02737.1"/>
    </source>
</evidence>
<keyword evidence="1" id="KW-0547">Nucleotide-binding</keyword>
<dbReference type="SUPFAM" id="SSF52540">
    <property type="entry name" value="P-loop containing nucleoside triphosphate hydrolases"/>
    <property type="match status" value="1"/>
</dbReference>
<name>A0A1Y0EGH6_9RHOB</name>
<keyword evidence="2" id="KW-0067">ATP-binding</keyword>
<organism evidence="4 5">
    <name type="scientific">Yoonia vestfoldensis</name>
    <dbReference type="NCBI Taxonomy" id="245188"/>
    <lineage>
        <taxon>Bacteria</taxon>
        <taxon>Pseudomonadati</taxon>
        <taxon>Pseudomonadota</taxon>
        <taxon>Alphaproteobacteria</taxon>
        <taxon>Rhodobacterales</taxon>
        <taxon>Paracoccaceae</taxon>
        <taxon>Yoonia</taxon>
    </lineage>
</organism>
<dbReference type="KEGG" id="lvs:LOKVESSMR4R_03467"/>
<dbReference type="GO" id="GO:0009898">
    <property type="term" value="C:cytoplasmic side of plasma membrane"/>
    <property type="evidence" value="ECO:0007669"/>
    <property type="project" value="TreeGrafter"/>
</dbReference>
<feature type="domain" description="AAA" evidence="3">
    <location>
        <begin position="3"/>
        <end position="148"/>
    </location>
</feature>
<evidence type="ECO:0000256" key="2">
    <source>
        <dbReference type="ARBA" id="ARBA00022840"/>
    </source>
</evidence>
<proteinExistence type="predicted"/>
<dbReference type="Pfam" id="PF13614">
    <property type="entry name" value="AAA_31"/>
    <property type="match status" value="1"/>
</dbReference>
<dbReference type="AlphaFoldDB" id="A0A1Y0EGH6"/>
<gene>
    <name evidence="4" type="primary">ylxH</name>
    <name evidence="4" type="ORF">LOKVESSMR4R_03467</name>
</gene>
<dbReference type="Gene3D" id="3.40.50.300">
    <property type="entry name" value="P-loop containing nucleotide triphosphate hydrolases"/>
    <property type="match status" value="1"/>
</dbReference>